<keyword evidence="3" id="KW-0902">Two-component regulatory system</keyword>
<dbReference type="PANTHER" id="PTHR24421:SF63">
    <property type="entry name" value="SENSOR HISTIDINE KINASE DESK"/>
    <property type="match status" value="1"/>
</dbReference>
<dbReference type="OrthoDB" id="5241784at2"/>
<evidence type="ECO:0000313" key="6">
    <source>
        <dbReference type="EMBL" id="KAB2352205.1"/>
    </source>
</evidence>
<dbReference type="GO" id="GO:0000155">
    <property type="term" value="F:phosphorelay sensor kinase activity"/>
    <property type="evidence" value="ECO:0007669"/>
    <property type="project" value="InterPro"/>
</dbReference>
<keyword evidence="7" id="KW-1185">Reference proteome</keyword>
<dbReference type="GO" id="GO:0016020">
    <property type="term" value="C:membrane"/>
    <property type="evidence" value="ECO:0007669"/>
    <property type="project" value="InterPro"/>
</dbReference>
<keyword evidence="4" id="KW-0812">Transmembrane</keyword>
<feature type="transmembrane region" description="Helical" evidence="4">
    <location>
        <begin position="37"/>
        <end position="57"/>
    </location>
</feature>
<dbReference type="SUPFAM" id="SSF55874">
    <property type="entry name" value="ATPase domain of HSP90 chaperone/DNA topoisomerase II/histidine kinase"/>
    <property type="match status" value="1"/>
</dbReference>
<keyword evidence="1" id="KW-0808">Transferase</keyword>
<evidence type="ECO:0000256" key="3">
    <source>
        <dbReference type="ARBA" id="ARBA00023012"/>
    </source>
</evidence>
<evidence type="ECO:0000256" key="4">
    <source>
        <dbReference type="SAM" id="Phobius"/>
    </source>
</evidence>
<sequence>MASKPQVAWALVVGSLVALLAARVGFLFHPEVASQGVRAIAIMLILALFAVHALVLLRPQRRWSVSVEAVLTFAPYLVVGQAWGPVAGLLGSAVLLLWAAPASWLACALVIGGDTVIAALVFGDTALAALAGRLVIDVNVAIILFAVIRLAQRVQQAHAYRRELAALAVEHDRLGTARSLRSTIGTEISAIIGIARRLAPDTGPVPWDAKVAEIAERGRRALTAARRIADGHRRMPRISDGGAPVPDEFAFAWWSSVVIVIDYSAVALSNMAYERTQDARGWALTIAIMVVAGGLQLYHGAPRRGGATPRGWPLTLCAQLALLSWGVHLHGALMAPPLLLTVGAATLRVRPGWLPAAAAAGFLLVIAGPDETAALPYWFAGLVTAMIAVYALCRLPEVTQRLNETRNELARTAVAQARTQVSRDVHDLLGSGLSAIVLKGELAGRLLPADPARALGEVRDLQRIAERTLGEVRSITGVPAGLTLADELASARVLLEAAGVRFSAEAAVPDLAPAANGLVATIVREAVTNVVRHSSARHCHITCTVRDGWVRLRVTNDGLIGRVGLSTRHLPGLRLQDACHVAASAHAKAAPAPFTTHLGIGPGDLATHLGIGPGDLAGRRGTGLGNLAARATEAGGELIVHTGADLFTLTAQVPAGWSG</sequence>
<evidence type="ECO:0000313" key="7">
    <source>
        <dbReference type="Proteomes" id="UP000468735"/>
    </source>
</evidence>
<dbReference type="PANTHER" id="PTHR24421">
    <property type="entry name" value="NITRATE/NITRITE SENSOR PROTEIN NARX-RELATED"/>
    <property type="match status" value="1"/>
</dbReference>
<feature type="transmembrane region" description="Helical" evidence="4">
    <location>
        <begin position="281"/>
        <end position="298"/>
    </location>
</feature>
<dbReference type="InterPro" id="IPR011712">
    <property type="entry name" value="Sig_transdc_His_kin_sub3_dim/P"/>
</dbReference>
<dbReference type="AlphaFoldDB" id="A0A6H9Z973"/>
<keyword evidence="2" id="KW-0418">Kinase</keyword>
<dbReference type="Proteomes" id="UP000468735">
    <property type="component" value="Unassembled WGS sequence"/>
</dbReference>
<evidence type="ECO:0000259" key="5">
    <source>
        <dbReference type="Pfam" id="PF07730"/>
    </source>
</evidence>
<dbReference type="EMBL" id="WBMT01000001">
    <property type="protein sequence ID" value="KAB2352205.1"/>
    <property type="molecule type" value="Genomic_DNA"/>
</dbReference>
<reference evidence="6 7" key="1">
    <citation type="submission" date="2019-09" db="EMBL/GenBank/DDBJ databases">
        <title>Actinomadura physcomitrii sp. nov., a novel actinomycete isolated from moss [Physcomitrium sphaericum (Ludw) Fuernr].</title>
        <authorList>
            <person name="Zhuang X."/>
            <person name="Liu C."/>
        </authorList>
    </citation>
    <scope>NUCLEOTIDE SEQUENCE [LARGE SCALE GENOMIC DNA]</scope>
    <source>
        <strain evidence="6 7">HMC1</strain>
    </source>
</reference>
<evidence type="ECO:0000256" key="2">
    <source>
        <dbReference type="ARBA" id="ARBA00022777"/>
    </source>
</evidence>
<gene>
    <name evidence="6" type="ORF">F8566_00365</name>
</gene>
<feature type="transmembrane region" description="Helical" evidence="4">
    <location>
        <begin position="251"/>
        <end position="269"/>
    </location>
</feature>
<dbReference type="InterPro" id="IPR036890">
    <property type="entry name" value="HATPase_C_sf"/>
</dbReference>
<name>A0A6H9Z973_9ACTN</name>
<feature type="domain" description="Signal transduction histidine kinase subgroup 3 dimerisation and phosphoacceptor" evidence="5">
    <location>
        <begin position="418"/>
        <end position="475"/>
    </location>
</feature>
<feature type="transmembrane region" description="Helical" evidence="4">
    <location>
        <begin position="134"/>
        <end position="152"/>
    </location>
</feature>
<dbReference type="GO" id="GO:0046983">
    <property type="term" value="F:protein dimerization activity"/>
    <property type="evidence" value="ECO:0007669"/>
    <property type="project" value="InterPro"/>
</dbReference>
<feature type="transmembrane region" description="Helical" evidence="4">
    <location>
        <begin position="102"/>
        <end position="122"/>
    </location>
</feature>
<proteinExistence type="predicted"/>
<feature type="transmembrane region" description="Helical" evidence="4">
    <location>
        <begin position="69"/>
        <end position="96"/>
    </location>
</feature>
<dbReference type="Pfam" id="PF07730">
    <property type="entry name" value="HisKA_3"/>
    <property type="match status" value="1"/>
</dbReference>
<protein>
    <recommendedName>
        <fullName evidence="5">Signal transduction histidine kinase subgroup 3 dimerisation and phosphoacceptor domain-containing protein</fullName>
    </recommendedName>
</protein>
<evidence type="ECO:0000256" key="1">
    <source>
        <dbReference type="ARBA" id="ARBA00022679"/>
    </source>
</evidence>
<dbReference type="RefSeq" id="WP_151556796.1">
    <property type="nucleotide sequence ID" value="NZ_WBMT01000001.1"/>
</dbReference>
<feature type="transmembrane region" description="Helical" evidence="4">
    <location>
        <begin position="375"/>
        <end position="393"/>
    </location>
</feature>
<feature type="transmembrane region" description="Helical" evidence="4">
    <location>
        <begin position="318"/>
        <end position="340"/>
    </location>
</feature>
<dbReference type="Gene3D" id="1.20.5.1930">
    <property type="match status" value="1"/>
</dbReference>
<comment type="caution">
    <text evidence="6">The sequence shown here is derived from an EMBL/GenBank/DDBJ whole genome shotgun (WGS) entry which is preliminary data.</text>
</comment>
<accession>A0A6H9Z973</accession>
<dbReference type="Gene3D" id="3.30.565.10">
    <property type="entry name" value="Histidine kinase-like ATPase, C-terminal domain"/>
    <property type="match status" value="1"/>
</dbReference>
<keyword evidence="4" id="KW-1133">Transmembrane helix</keyword>
<feature type="transmembrane region" description="Helical" evidence="4">
    <location>
        <begin position="352"/>
        <end position="369"/>
    </location>
</feature>
<keyword evidence="4" id="KW-0472">Membrane</keyword>
<dbReference type="InterPro" id="IPR050482">
    <property type="entry name" value="Sensor_HK_TwoCompSys"/>
</dbReference>
<organism evidence="6 7">
    <name type="scientific">Actinomadura rudentiformis</name>
    <dbReference type="NCBI Taxonomy" id="359158"/>
    <lineage>
        <taxon>Bacteria</taxon>
        <taxon>Bacillati</taxon>
        <taxon>Actinomycetota</taxon>
        <taxon>Actinomycetes</taxon>
        <taxon>Streptosporangiales</taxon>
        <taxon>Thermomonosporaceae</taxon>
        <taxon>Actinomadura</taxon>
    </lineage>
</organism>